<dbReference type="PANTHER" id="PTHR43630">
    <property type="entry name" value="POLY-BETA-1,6-N-ACETYL-D-GLUCOSAMINE SYNTHASE"/>
    <property type="match status" value="1"/>
</dbReference>
<dbReference type="InterPro" id="IPR029044">
    <property type="entry name" value="Nucleotide-diphossugar_trans"/>
</dbReference>
<keyword evidence="3 5" id="KW-0808">Transferase</keyword>
<feature type="transmembrane region" description="Helical" evidence="4">
    <location>
        <begin position="247"/>
        <end position="267"/>
    </location>
</feature>
<dbReference type="GO" id="GO:0016757">
    <property type="term" value="F:glycosyltransferase activity"/>
    <property type="evidence" value="ECO:0007669"/>
    <property type="project" value="UniProtKB-KW"/>
</dbReference>
<keyword evidence="4" id="KW-1133">Transmembrane helix</keyword>
<accession>A0A494X5V5</accession>
<dbReference type="SUPFAM" id="SSF53448">
    <property type="entry name" value="Nucleotide-diphospho-sugar transferases"/>
    <property type="match status" value="1"/>
</dbReference>
<comment type="similarity">
    <text evidence="1">Belongs to the glycosyltransferase 2 family.</text>
</comment>
<organism evidence="5 6">
    <name type="scientific">Desulfofundulus salinus</name>
    <dbReference type="NCBI Taxonomy" id="2419843"/>
    <lineage>
        <taxon>Bacteria</taxon>
        <taxon>Bacillati</taxon>
        <taxon>Bacillota</taxon>
        <taxon>Clostridia</taxon>
        <taxon>Eubacteriales</taxon>
        <taxon>Peptococcaceae</taxon>
        <taxon>Desulfofundulus</taxon>
    </lineage>
</organism>
<keyword evidence="4" id="KW-0472">Membrane</keyword>
<dbReference type="Pfam" id="PF13641">
    <property type="entry name" value="Glyco_tranf_2_3"/>
    <property type="match status" value="1"/>
</dbReference>
<keyword evidence="4" id="KW-0812">Transmembrane</keyword>
<dbReference type="CDD" id="cd06438">
    <property type="entry name" value="EpsO_like"/>
    <property type="match status" value="1"/>
</dbReference>
<dbReference type="Gene3D" id="3.90.550.10">
    <property type="entry name" value="Spore Coat Polysaccharide Biosynthesis Protein SpsA, Chain A"/>
    <property type="match status" value="1"/>
</dbReference>
<dbReference type="Proteomes" id="UP000271256">
    <property type="component" value="Unassembled WGS sequence"/>
</dbReference>
<evidence type="ECO:0000313" key="6">
    <source>
        <dbReference type="Proteomes" id="UP000271256"/>
    </source>
</evidence>
<gene>
    <name evidence="5" type="ORF">D7024_09470</name>
</gene>
<evidence type="ECO:0000256" key="1">
    <source>
        <dbReference type="ARBA" id="ARBA00006739"/>
    </source>
</evidence>
<comment type="caution">
    <text evidence="5">The sequence shown here is derived from an EMBL/GenBank/DDBJ whole genome shotgun (WGS) entry which is preliminary data.</text>
</comment>
<proteinExistence type="inferred from homology"/>
<evidence type="ECO:0000256" key="4">
    <source>
        <dbReference type="SAM" id="Phobius"/>
    </source>
</evidence>
<dbReference type="EMBL" id="RBWE01000001">
    <property type="protein sequence ID" value="RKO68154.1"/>
    <property type="molecule type" value="Genomic_DNA"/>
</dbReference>
<sequence length="279" mass="31641">MLLISLYYLYHLLFLLFSLGLSRPLTGTPAGTGQNRLAVFMPAHNEENVIASSVRSILASRYPGNKFDVYVIADNCTDRTAELARAAGALVLERENKTLRGKQHALKWAFEQINLDEYDAVVILDADNHVHPGFLGVLDHYLAAGHKVIQGYVETKNPGDSWVTANYAYMFWYLCRLQMARTRLGLSAWLAGTGLCISTDVLRRVGWNVTTLVDDVEYTCQLLLSVPVFYLLPLLAERVRIRRAWTYLLTAGAFFFTWIPITAYGVVTCDQKSWWRTRH</sequence>
<dbReference type="PANTHER" id="PTHR43630:SF1">
    <property type="entry name" value="POLY-BETA-1,6-N-ACETYL-D-GLUCOSAMINE SYNTHASE"/>
    <property type="match status" value="1"/>
</dbReference>
<dbReference type="AlphaFoldDB" id="A0A494X5V5"/>
<dbReference type="OrthoDB" id="9797391at2"/>
<reference evidence="5 6" key="1">
    <citation type="submission" date="2018-10" db="EMBL/GenBank/DDBJ databases">
        <authorList>
            <person name="Grouzdev D.S."/>
            <person name="Krutkina M.S."/>
            <person name="Tourova T.P."/>
            <person name="Nazina T.N."/>
        </authorList>
    </citation>
    <scope>NUCLEOTIDE SEQUENCE [LARGE SCALE GENOMIC DNA]</scope>
    <source>
        <strain evidence="5 6">435</strain>
    </source>
</reference>
<protein>
    <submittedName>
        <fullName evidence="5">Glycosyltransferase</fullName>
    </submittedName>
</protein>
<evidence type="ECO:0000256" key="2">
    <source>
        <dbReference type="ARBA" id="ARBA00022676"/>
    </source>
</evidence>
<name>A0A494X5V5_9FIRM</name>
<evidence type="ECO:0000256" key="3">
    <source>
        <dbReference type="ARBA" id="ARBA00022679"/>
    </source>
</evidence>
<keyword evidence="6" id="KW-1185">Reference proteome</keyword>
<keyword evidence="2" id="KW-0328">Glycosyltransferase</keyword>
<evidence type="ECO:0000313" key="5">
    <source>
        <dbReference type="EMBL" id="RKO68154.1"/>
    </source>
</evidence>